<name>A0A9D1W0M4_9FIRM</name>
<feature type="transmembrane region" description="Helical" evidence="1">
    <location>
        <begin position="33"/>
        <end position="55"/>
    </location>
</feature>
<protein>
    <submittedName>
        <fullName evidence="2">Uncharacterized protein</fullName>
    </submittedName>
</protein>
<reference evidence="2" key="2">
    <citation type="submission" date="2021-04" db="EMBL/GenBank/DDBJ databases">
        <authorList>
            <person name="Gilroy R."/>
        </authorList>
    </citation>
    <scope>NUCLEOTIDE SEQUENCE</scope>
    <source>
        <strain evidence="2">2189</strain>
    </source>
</reference>
<dbReference type="EMBL" id="DXEW01000011">
    <property type="protein sequence ID" value="HIX50127.1"/>
    <property type="molecule type" value="Genomic_DNA"/>
</dbReference>
<organism evidence="2 3">
    <name type="scientific">Candidatus Borkfalkia faecavium</name>
    <dbReference type="NCBI Taxonomy" id="2838508"/>
    <lineage>
        <taxon>Bacteria</taxon>
        <taxon>Bacillati</taxon>
        <taxon>Bacillota</taxon>
        <taxon>Clostridia</taxon>
        <taxon>Christensenellales</taxon>
        <taxon>Christensenellaceae</taxon>
        <taxon>Candidatus Borkfalkia</taxon>
    </lineage>
</organism>
<accession>A0A9D1W0M4</accession>
<keyword evidence="1" id="KW-0812">Transmembrane</keyword>
<keyword evidence="1" id="KW-0472">Membrane</keyword>
<evidence type="ECO:0000313" key="2">
    <source>
        <dbReference type="EMBL" id="HIX50127.1"/>
    </source>
</evidence>
<dbReference type="Proteomes" id="UP000886847">
    <property type="component" value="Unassembled WGS sequence"/>
</dbReference>
<keyword evidence="1" id="KW-1133">Transmembrane helix</keyword>
<gene>
    <name evidence="2" type="ORF">H9851_02485</name>
</gene>
<proteinExistence type="predicted"/>
<reference evidence="2" key="1">
    <citation type="journal article" date="2021" name="PeerJ">
        <title>Extensive microbial diversity within the chicken gut microbiome revealed by metagenomics and culture.</title>
        <authorList>
            <person name="Gilroy R."/>
            <person name="Ravi A."/>
            <person name="Getino M."/>
            <person name="Pursley I."/>
            <person name="Horton D.L."/>
            <person name="Alikhan N.F."/>
            <person name="Baker D."/>
            <person name="Gharbi K."/>
            <person name="Hall N."/>
            <person name="Watson M."/>
            <person name="Adriaenssens E.M."/>
            <person name="Foster-Nyarko E."/>
            <person name="Jarju S."/>
            <person name="Secka A."/>
            <person name="Antonio M."/>
            <person name="Oren A."/>
            <person name="Chaudhuri R.R."/>
            <person name="La Ragione R."/>
            <person name="Hildebrand F."/>
            <person name="Pallen M.J."/>
        </authorList>
    </citation>
    <scope>NUCLEOTIDE SEQUENCE</scope>
    <source>
        <strain evidence="2">2189</strain>
    </source>
</reference>
<comment type="caution">
    <text evidence="2">The sequence shown here is derived from an EMBL/GenBank/DDBJ whole genome shotgun (WGS) entry which is preliminary data.</text>
</comment>
<evidence type="ECO:0000256" key="1">
    <source>
        <dbReference type="SAM" id="Phobius"/>
    </source>
</evidence>
<sequence>MAKNEKDTRVQVPVKTNGTQVSAGAKQRNWRRIGLIAVIALACAMILTGCILLAVNNARTPGEYRFADLQKQQIASVEAYNEGHRTKYLCSDLKETAAYTYSDGKFDIVIEQRFNHPDGQEAVLYIQTDARDYITNLRTYYDLSGSKMTHTRHDGKKIEVTSTFDENGIFTASFAFDGCFYCIRFDSGYDNEDDAYRSCMTVVLSVLDENPDA</sequence>
<dbReference type="AlphaFoldDB" id="A0A9D1W0M4"/>
<evidence type="ECO:0000313" key="3">
    <source>
        <dbReference type="Proteomes" id="UP000886847"/>
    </source>
</evidence>